<gene>
    <name evidence="2" type="ORF">GCM10012289_37670</name>
</gene>
<organism evidence="2 3">
    <name type="scientific">Nonomuraea cavernae</name>
    <dbReference type="NCBI Taxonomy" id="2045107"/>
    <lineage>
        <taxon>Bacteria</taxon>
        <taxon>Bacillati</taxon>
        <taxon>Actinomycetota</taxon>
        <taxon>Actinomycetes</taxon>
        <taxon>Streptosporangiales</taxon>
        <taxon>Streptosporangiaceae</taxon>
        <taxon>Nonomuraea</taxon>
    </lineage>
</organism>
<accession>A0A917Z2Z4</accession>
<keyword evidence="3" id="KW-1185">Reference proteome</keyword>
<comment type="caution">
    <text evidence="2">The sequence shown here is derived from an EMBL/GenBank/DDBJ whole genome shotgun (WGS) entry which is preliminary data.</text>
</comment>
<sequence length="197" mass="20577">MVSVSVSVSVETLMLRAGTDGRWAYRRAVTVPRPGESPDEAARRVSGVAPGAAGVVVHSTSWRHLPEGVLVLTYAVCPDPAPWLPAVELARLEIARGSAPATPTPERIEAAHVAAHAVRHLAFLVARDPVVREALLRHRGLVAALASADTSDQHGVIALDALAALDAAGERDLDPMRWARPGPVRSGAGELGVGARG</sequence>
<evidence type="ECO:0000313" key="3">
    <source>
        <dbReference type="Proteomes" id="UP000646523"/>
    </source>
</evidence>
<proteinExistence type="predicted"/>
<reference evidence="2" key="2">
    <citation type="submission" date="2020-09" db="EMBL/GenBank/DDBJ databases">
        <authorList>
            <person name="Sun Q."/>
            <person name="Zhou Y."/>
        </authorList>
    </citation>
    <scope>NUCLEOTIDE SEQUENCE</scope>
    <source>
        <strain evidence="2">CGMCC 4.7368</strain>
    </source>
</reference>
<evidence type="ECO:0000256" key="1">
    <source>
        <dbReference type="SAM" id="MobiDB-lite"/>
    </source>
</evidence>
<reference evidence="2" key="1">
    <citation type="journal article" date="2014" name="Int. J. Syst. Evol. Microbiol.">
        <title>Complete genome sequence of Corynebacterium casei LMG S-19264T (=DSM 44701T), isolated from a smear-ripened cheese.</title>
        <authorList>
            <consortium name="US DOE Joint Genome Institute (JGI-PGF)"/>
            <person name="Walter F."/>
            <person name="Albersmeier A."/>
            <person name="Kalinowski J."/>
            <person name="Ruckert C."/>
        </authorList>
    </citation>
    <scope>NUCLEOTIDE SEQUENCE</scope>
    <source>
        <strain evidence="2">CGMCC 4.7368</strain>
    </source>
</reference>
<dbReference type="AlphaFoldDB" id="A0A917Z2Z4"/>
<name>A0A917Z2Z4_9ACTN</name>
<dbReference type="EMBL" id="BMNH01000010">
    <property type="protein sequence ID" value="GGO71585.1"/>
    <property type="molecule type" value="Genomic_DNA"/>
</dbReference>
<feature type="region of interest" description="Disordered" evidence="1">
    <location>
        <begin position="176"/>
        <end position="197"/>
    </location>
</feature>
<protein>
    <submittedName>
        <fullName evidence="2">Uncharacterized protein</fullName>
    </submittedName>
</protein>
<evidence type="ECO:0000313" key="2">
    <source>
        <dbReference type="EMBL" id="GGO71585.1"/>
    </source>
</evidence>
<dbReference type="Proteomes" id="UP000646523">
    <property type="component" value="Unassembled WGS sequence"/>
</dbReference>